<sequence length="192" mass="21320">MFRLLVLFLPYLLCIVDLKNLYKKHAVSSELPEASKIGLKILQKGGNSVDAAIATCLAVGVVNAFSSGLGGGGFMLIKKRGLNEKAIMIDFREKAPINFKIDAIINDRVKSKKGGLAVAIPCEIKGLWHAHKKFGKLPWKELFVDSIHLCEGFKVTKELAKRIKKFENEILQDPGLKETYSENGLIKKKEIL</sequence>
<dbReference type="InterPro" id="IPR029055">
    <property type="entry name" value="Ntn_hydrolases_N"/>
</dbReference>
<accession>T0L9Q3</accession>
<feature type="chain" id="PRO_5004579853" description="Gamma glutamyl transpeptidase" evidence="2">
    <location>
        <begin position="19"/>
        <end position="192"/>
    </location>
</feature>
<keyword evidence="4" id="KW-1185">Reference proteome</keyword>
<protein>
    <recommendedName>
        <fullName evidence="5">Gamma glutamyl transpeptidase</fullName>
    </recommendedName>
</protein>
<dbReference type="InterPro" id="IPR000101">
    <property type="entry name" value="GGT_peptidase"/>
</dbReference>
<evidence type="ECO:0008006" key="5">
    <source>
        <dbReference type="Google" id="ProtNLM"/>
    </source>
</evidence>
<dbReference type="Pfam" id="PF01019">
    <property type="entry name" value="G_glu_transpept"/>
    <property type="match status" value="1"/>
</dbReference>
<evidence type="ECO:0000313" key="4">
    <source>
        <dbReference type="Proteomes" id="UP000053780"/>
    </source>
</evidence>
<evidence type="ECO:0000313" key="3">
    <source>
        <dbReference type="EMBL" id="EQB61168.1"/>
    </source>
</evidence>
<keyword evidence="2" id="KW-0732">Signal</keyword>
<dbReference type="GO" id="GO:0005886">
    <property type="term" value="C:plasma membrane"/>
    <property type="evidence" value="ECO:0007669"/>
    <property type="project" value="TreeGrafter"/>
</dbReference>
<gene>
    <name evidence="3" type="ORF">NAPIS_ORF01269</name>
</gene>
<dbReference type="GO" id="GO:0036374">
    <property type="term" value="F:glutathione hydrolase activity"/>
    <property type="evidence" value="ECO:0007669"/>
    <property type="project" value="InterPro"/>
</dbReference>
<name>T0L9Q3_9MICR</name>
<dbReference type="VEuPathDB" id="MicrosporidiaDB:NAPIS_ORF01269"/>
<dbReference type="SUPFAM" id="SSF56235">
    <property type="entry name" value="N-terminal nucleophile aminohydrolases (Ntn hydrolases)"/>
    <property type="match status" value="1"/>
</dbReference>
<dbReference type="HOGENOM" id="CLU_1415559_0_0_1"/>
<dbReference type="PRINTS" id="PR01210">
    <property type="entry name" value="GGTRANSPTASE"/>
</dbReference>
<dbReference type="PANTHER" id="PTHR11686">
    <property type="entry name" value="GAMMA GLUTAMYL TRANSPEPTIDASE"/>
    <property type="match status" value="1"/>
</dbReference>
<evidence type="ECO:0000256" key="2">
    <source>
        <dbReference type="SAM" id="SignalP"/>
    </source>
</evidence>
<evidence type="ECO:0000256" key="1">
    <source>
        <dbReference type="PIRSR" id="PIRSR600101-2"/>
    </source>
</evidence>
<feature type="binding site" evidence="1">
    <location>
        <position position="92"/>
    </location>
    <ligand>
        <name>L-glutamate</name>
        <dbReference type="ChEBI" id="CHEBI:29985"/>
    </ligand>
</feature>
<dbReference type="PANTHER" id="PTHR11686:SF9">
    <property type="entry name" value="RE13973P"/>
    <property type="match status" value="1"/>
</dbReference>
<feature type="signal peptide" evidence="2">
    <location>
        <begin position="1"/>
        <end position="18"/>
    </location>
</feature>
<reference evidence="3 4" key="1">
    <citation type="journal article" date="2013" name="BMC Genomics">
        <title>Genome sequencing and comparative genomics of honey bee microsporidia, Nosema apis reveal novel insights into host-parasite interactions.</title>
        <authorList>
            <person name="Chen Yp."/>
            <person name="Pettis J.S."/>
            <person name="Zhao Y."/>
            <person name="Liu X."/>
            <person name="Tallon L.J."/>
            <person name="Sadzewicz L.D."/>
            <person name="Li R."/>
            <person name="Zheng H."/>
            <person name="Huang S."/>
            <person name="Zhang X."/>
            <person name="Hamilton M.C."/>
            <person name="Pernal S.F."/>
            <person name="Melathopoulos A.P."/>
            <person name="Yan X."/>
            <person name="Evans J.D."/>
        </authorList>
    </citation>
    <scope>NUCLEOTIDE SEQUENCE [LARGE SCALE GENOMIC DNA]</scope>
    <source>
        <strain evidence="3 4">BRL 01</strain>
    </source>
</reference>
<dbReference type="AlphaFoldDB" id="T0L9Q3"/>
<dbReference type="Proteomes" id="UP000053780">
    <property type="component" value="Unassembled WGS sequence"/>
</dbReference>
<dbReference type="GO" id="GO:0006751">
    <property type="term" value="P:glutathione catabolic process"/>
    <property type="evidence" value="ECO:0007669"/>
    <property type="project" value="InterPro"/>
</dbReference>
<dbReference type="OrthoDB" id="1081007at2759"/>
<organism evidence="3 4">
    <name type="scientific">Vairimorpha apis BRL 01</name>
    <dbReference type="NCBI Taxonomy" id="1037528"/>
    <lineage>
        <taxon>Eukaryota</taxon>
        <taxon>Fungi</taxon>
        <taxon>Fungi incertae sedis</taxon>
        <taxon>Microsporidia</taxon>
        <taxon>Nosematidae</taxon>
        <taxon>Vairimorpha</taxon>
    </lineage>
</organism>
<dbReference type="EMBL" id="KE647168">
    <property type="protein sequence ID" value="EQB61168.1"/>
    <property type="molecule type" value="Genomic_DNA"/>
</dbReference>
<proteinExistence type="predicted"/>